<evidence type="ECO:0000256" key="4">
    <source>
        <dbReference type="ARBA" id="ARBA00020585"/>
    </source>
</evidence>
<dbReference type="Gene3D" id="3.90.550.10">
    <property type="entry name" value="Spore Coat Polysaccharide Biosynthesis Protein SpsA, Chain A"/>
    <property type="match status" value="1"/>
</dbReference>
<feature type="transmembrane region" description="Helical" evidence="13">
    <location>
        <begin position="529"/>
        <end position="549"/>
    </location>
</feature>
<evidence type="ECO:0000256" key="13">
    <source>
        <dbReference type="SAM" id="Phobius"/>
    </source>
</evidence>
<feature type="transmembrane region" description="Helical" evidence="13">
    <location>
        <begin position="401"/>
        <end position="421"/>
    </location>
</feature>
<evidence type="ECO:0000256" key="11">
    <source>
        <dbReference type="ARBA" id="ARBA00023136"/>
    </source>
</evidence>
<dbReference type="Proteomes" id="UP000249065">
    <property type="component" value="Unassembled WGS sequence"/>
</dbReference>
<dbReference type="PANTHER" id="PTHR43867:SF5">
    <property type="entry name" value="GLUCANS BIOSYNTHESIS GLUCOSYLTRANSFERASE H"/>
    <property type="match status" value="1"/>
</dbReference>
<dbReference type="OrthoDB" id="9775281at2"/>
<feature type="compositionally biased region" description="Low complexity" evidence="12">
    <location>
        <begin position="570"/>
        <end position="590"/>
    </location>
</feature>
<dbReference type="InterPro" id="IPR050321">
    <property type="entry name" value="Glycosyltr_2/OpgH_subfam"/>
</dbReference>
<proteinExistence type="inferred from homology"/>
<accession>A0A327MBF8</accession>
<feature type="transmembrane region" description="Helical" evidence="13">
    <location>
        <begin position="56"/>
        <end position="80"/>
    </location>
</feature>
<keyword evidence="11 13" id="KW-0472">Membrane</keyword>
<evidence type="ECO:0000256" key="6">
    <source>
        <dbReference type="ARBA" id="ARBA00022519"/>
    </source>
</evidence>
<dbReference type="GO" id="GO:0016758">
    <property type="term" value="F:hexosyltransferase activity"/>
    <property type="evidence" value="ECO:0007669"/>
    <property type="project" value="TreeGrafter"/>
</dbReference>
<keyword evidence="8 15" id="KW-0808">Transferase</keyword>
<evidence type="ECO:0000259" key="14">
    <source>
        <dbReference type="Pfam" id="PF13632"/>
    </source>
</evidence>
<keyword evidence="7" id="KW-0328">Glycosyltransferase</keyword>
<evidence type="ECO:0000256" key="1">
    <source>
        <dbReference type="ARBA" id="ARBA00004429"/>
    </source>
</evidence>
<comment type="caution">
    <text evidence="15">The sequence shown here is derived from an EMBL/GenBank/DDBJ whole genome shotgun (WGS) entry which is preliminary data.</text>
</comment>
<keyword evidence="9 13" id="KW-0812">Transmembrane</keyword>
<evidence type="ECO:0000256" key="12">
    <source>
        <dbReference type="SAM" id="MobiDB-lite"/>
    </source>
</evidence>
<evidence type="ECO:0000256" key="9">
    <source>
        <dbReference type="ARBA" id="ARBA00022692"/>
    </source>
</evidence>
<evidence type="ECO:0000256" key="5">
    <source>
        <dbReference type="ARBA" id="ARBA00022475"/>
    </source>
</evidence>
<evidence type="ECO:0000313" key="15">
    <source>
        <dbReference type="EMBL" id="RAI59363.1"/>
    </source>
</evidence>
<evidence type="ECO:0000256" key="8">
    <source>
        <dbReference type="ARBA" id="ARBA00022679"/>
    </source>
</evidence>
<comment type="similarity">
    <text evidence="3">Belongs to the glycosyltransferase 2 family. OpgH subfamily.</text>
</comment>
<keyword evidence="6" id="KW-0997">Cell inner membrane</keyword>
<dbReference type="AlphaFoldDB" id="A0A327MBF8"/>
<name>A0A327MBF8_9PROT</name>
<comment type="pathway">
    <text evidence="2">Glycan metabolism; osmoregulated periplasmic glucan (OPG) biosynthesis.</text>
</comment>
<dbReference type="EMBL" id="QLIX01000005">
    <property type="protein sequence ID" value="RAI59363.1"/>
    <property type="molecule type" value="Genomic_DNA"/>
</dbReference>
<evidence type="ECO:0000256" key="7">
    <source>
        <dbReference type="ARBA" id="ARBA00022676"/>
    </source>
</evidence>
<gene>
    <name evidence="15" type="ORF">DOO78_10080</name>
</gene>
<organism evidence="15 16">
    <name type="scientific">Roseicella frigidaeris</name>
    <dbReference type="NCBI Taxonomy" id="2230885"/>
    <lineage>
        <taxon>Bacteria</taxon>
        <taxon>Pseudomonadati</taxon>
        <taxon>Pseudomonadota</taxon>
        <taxon>Alphaproteobacteria</taxon>
        <taxon>Acetobacterales</taxon>
        <taxon>Roseomonadaceae</taxon>
        <taxon>Roseicella</taxon>
    </lineage>
</organism>
<feature type="region of interest" description="Disordered" evidence="12">
    <location>
        <begin position="566"/>
        <end position="590"/>
    </location>
</feature>
<dbReference type="InterPro" id="IPR029044">
    <property type="entry name" value="Nucleotide-diphossugar_trans"/>
</dbReference>
<dbReference type="NCBIfam" id="NF003962">
    <property type="entry name" value="PRK05454.2-5"/>
    <property type="match status" value="1"/>
</dbReference>
<reference evidence="16" key="1">
    <citation type="submission" date="2018-06" db="EMBL/GenBank/DDBJ databases">
        <authorList>
            <person name="Khan S.A."/>
        </authorList>
    </citation>
    <scope>NUCLEOTIDE SEQUENCE [LARGE SCALE GENOMIC DNA]</scope>
    <source>
        <strain evidence="16">DB-1506</strain>
    </source>
</reference>
<keyword evidence="10 13" id="KW-1133">Transmembrane helix</keyword>
<evidence type="ECO:0000256" key="3">
    <source>
        <dbReference type="ARBA" id="ARBA00009337"/>
    </source>
</evidence>
<dbReference type="SUPFAM" id="SSF53448">
    <property type="entry name" value="Nucleotide-diphospho-sugar transferases"/>
    <property type="match status" value="1"/>
</dbReference>
<comment type="subcellular location">
    <subcellularLocation>
        <location evidence="1">Cell inner membrane</location>
        <topology evidence="1">Multi-pass membrane protein</topology>
    </subcellularLocation>
</comment>
<dbReference type="Pfam" id="PF13632">
    <property type="entry name" value="Glyco_trans_2_3"/>
    <property type="match status" value="1"/>
</dbReference>
<dbReference type="GO" id="GO:0005886">
    <property type="term" value="C:plasma membrane"/>
    <property type="evidence" value="ECO:0007669"/>
    <property type="project" value="UniProtKB-SubCell"/>
</dbReference>
<dbReference type="PANTHER" id="PTHR43867">
    <property type="entry name" value="CELLULOSE SYNTHASE CATALYTIC SUBUNIT A [UDP-FORMING]"/>
    <property type="match status" value="1"/>
</dbReference>
<evidence type="ECO:0000256" key="2">
    <source>
        <dbReference type="ARBA" id="ARBA00005001"/>
    </source>
</evidence>
<feature type="transmembrane region" description="Helical" evidence="13">
    <location>
        <begin position="373"/>
        <end position="395"/>
    </location>
</feature>
<protein>
    <recommendedName>
        <fullName evidence="4">Glucans biosynthesis glucosyltransferase H</fullName>
    </recommendedName>
</protein>
<keyword evidence="5" id="KW-1003">Cell membrane</keyword>
<evidence type="ECO:0000313" key="16">
    <source>
        <dbReference type="Proteomes" id="UP000249065"/>
    </source>
</evidence>
<dbReference type="InterPro" id="IPR001173">
    <property type="entry name" value="Glyco_trans_2-like"/>
</dbReference>
<keyword evidence="16" id="KW-1185">Reference proteome</keyword>
<feature type="domain" description="Glycosyltransferase 2-like" evidence="14">
    <location>
        <begin position="205"/>
        <end position="419"/>
    </location>
</feature>
<evidence type="ECO:0000256" key="10">
    <source>
        <dbReference type="ARBA" id="ARBA00022989"/>
    </source>
</evidence>
<sequence length="590" mass="62349">MLRCQGRAVTHPSMPRSLALRRLGFALLVLGLTALQFRLAAAVLAPGGWSAWEWLLLLAFAGTAPWTALCAGNALVGLALRLGTPDPAAAVLPALRHLRPGLPAARTAIAVCIRNEDMAQVLPPLGRLLEGLEAAGAADHFTLWFLSDTEGDGPAATEAAAIEAFGAARAGGIAVRYRRRAANAGYKAGNLMDFLDHHLAGEGFLLCLDADSEMSAAAVLRLVACLEADPRIAILQHLIVGRPARAAFPRLFQFGMRAGMRSWATGQAWWQGPDGPYWGHNALLRIAPFRQHCRLEALADGSPILSHDQVEAVRLHAAGWKVCCLPLEEGSMEGNPPALPEFMARDLRWAAGNMQYWDLLFLPGQSAMGRWQLVQAILLFLAAPLWVGVLLFATLNAATGGAAATPAGALLALMAAVWAMLHAPKLAGYAEVLLRPAHAARYGGRAAFLRGAAAELAFTTLLDPVSILNKAIFLVALPFGRRSRGWAPQNRADHGVAWADAARLLWPHTGFGLAVFGLLAGVAPAALPWVLPFAGGLLLAIPFCVLTASPGLSRWLRERGVAATPEERVAGGAPRQAGGQAAGGIASMAR</sequence>
<feature type="transmembrane region" description="Helical" evidence="13">
    <location>
        <begin position="504"/>
        <end position="523"/>
    </location>
</feature>